<name>A0A2I2KLB2_9ACTN</name>
<dbReference type="Proteomes" id="UP000234331">
    <property type="component" value="Unassembled WGS sequence"/>
</dbReference>
<evidence type="ECO:0000256" key="1">
    <source>
        <dbReference type="ARBA" id="ARBA00023186"/>
    </source>
</evidence>
<dbReference type="AlphaFoldDB" id="A0A2I2KLB2"/>
<dbReference type="EMBL" id="FZMO01000046">
    <property type="protein sequence ID" value="SNQ46427.1"/>
    <property type="molecule type" value="Genomic_DNA"/>
</dbReference>
<organism evidence="3 4">
    <name type="scientific">Frankia canadensis</name>
    <dbReference type="NCBI Taxonomy" id="1836972"/>
    <lineage>
        <taxon>Bacteria</taxon>
        <taxon>Bacillati</taxon>
        <taxon>Actinomycetota</taxon>
        <taxon>Actinomycetes</taxon>
        <taxon>Frankiales</taxon>
        <taxon>Frankiaceae</taxon>
        <taxon>Frankia</taxon>
    </lineage>
</organism>
<comment type="similarity">
    <text evidence="2">Belongs to the UreD family.</text>
</comment>
<gene>
    <name evidence="2 3" type="primary">ureD</name>
    <name evidence="3" type="ORF">FRACA_140026</name>
</gene>
<evidence type="ECO:0000313" key="3">
    <source>
        <dbReference type="EMBL" id="SNQ46427.1"/>
    </source>
</evidence>
<proteinExistence type="inferred from homology"/>
<dbReference type="Pfam" id="PF01774">
    <property type="entry name" value="UreD"/>
    <property type="match status" value="1"/>
</dbReference>
<dbReference type="RefSeq" id="WP_101830447.1">
    <property type="nucleotide sequence ID" value="NZ_FZMO01000046.1"/>
</dbReference>
<keyword evidence="2" id="KW-0963">Cytoplasm</keyword>
<keyword evidence="2" id="KW-0996">Nickel insertion</keyword>
<evidence type="ECO:0000256" key="2">
    <source>
        <dbReference type="HAMAP-Rule" id="MF_01384"/>
    </source>
</evidence>
<keyword evidence="1 2" id="KW-0143">Chaperone</keyword>
<dbReference type="GO" id="GO:0005737">
    <property type="term" value="C:cytoplasm"/>
    <property type="evidence" value="ECO:0007669"/>
    <property type="project" value="UniProtKB-SubCell"/>
</dbReference>
<accession>A0A2I2KLB2</accession>
<keyword evidence="4" id="KW-1185">Reference proteome</keyword>
<comment type="function">
    <text evidence="2">Required for maturation of urease via the functional incorporation of the urease nickel metallocenter.</text>
</comment>
<sequence>MTSLSPAAHRTGRTAIRARAAIQVDLGPQGLPRVSDLRSEVPIVLRLTATQRATATDQAAATVHLVGAAAGPLAGDDLRLDIAVGGGVRLLVRSVAAMVALPGWGPGPSRFAVSAEVADGGALEFAPEPTVVAAGADHASTIDVRLGATARLLLREEILLGRFGEAPGSFHGTLRVDVSGAGPAATPAPLLRQDLVLGPDVPGMRGPAHLGAARAVGSLLVAGPEQAGPAVDAGVADGAALLPLAGPGYLVSAIADDAVSLRRRLLAGPADPVWRRA</sequence>
<comment type="subunit">
    <text evidence="2">UreD, UreF and UreG form a complex that acts as a GTP-hydrolysis-dependent molecular chaperone, activating the urease apoprotein by helping to assemble the nickel containing metallocenter of UreC. The UreE protein probably delivers the nickel.</text>
</comment>
<evidence type="ECO:0000313" key="4">
    <source>
        <dbReference type="Proteomes" id="UP000234331"/>
    </source>
</evidence>
<reference evidence="3 4" key="1">
    <citation type="submission" date="2017-06" db="EMBL/GenBank/DDBJ databases">
        <authorList>
            <person name="Kim H.J."/>
            <person name="Triplett B.A."/>
        </authorList>
    </citation>
    <scope>NUCLEOTIDE SEQUENCE [LARGE SCALE GENOMIC DNA]</scope>
    <source>
        <strain evidence="3">FRACA_ARgP5</strain>
    </source>
</reference>
<dbReference type="HAMAP" id="MF_01384">
    <property type="entry name" value="UreD"/>
    <property type="match status" value="1"/>
</dbReference>
<comment type="subcellular location">
    <subcellularLocation>
        <location evidence="2">Cytoplasm</location>
    </subcellularLocation>
</comment>
<protein>
    <recommendedName>
        <fullName evidence="2">Urease accessory protein UreD</fullName>
    </recommendedName>
</protein>
<dbReference type="GO" id="GO:0016151">
    <property type="term" value="F:nickel cation binding"/>
    <property type="evidence" value="ECO:0007669"/>
    <property type="project" value="UniProtKB-UniRule"/>
</dbReference>
<dbReference type="OrthoDB" id="8677206at2"/>
<dbReference type="InterPro" id="IPR002669">
    <property type="entry name" value="UreD"/>
</dbReference>